<dbReference type="Gene3D" id="3.90.320.10">
    <property type="match status" value="1"/>
</dbReference>
<dbReference type="InterPro" id="IPR038726">
    <property type="entry name" value="PDDEXK_AddAB-type"/>
</dbReference>
<evidence type="ECO:0000313" key="3">
    <source>
        <dbReference type="Proteomes" id="UP000646365"/>
    </source>
</evidence>
<protein>
    <submittedName>
        <fullName evidence="2">Double-strand break repair protein AddB</fullName>
    </submittedName>
</protein>
<dbReference type="NCBIfam" id="TIGR02786">
    <property type="entry name" value="addB_alphas"/>
    <property type="match status" value="1"/>
</dbReference>
<dbReference type="AlphaFoldDB" id="A0A8J3E4P2"/>
<dbReference type="Pfam" id="PF12705">
    <property type="entry name" value="PDDEXK_1"/>
    <property type="match status" value="1"/>
</dbReference>
<dbReference type="EMBL" id="BMJQ01000010">
    <property type="protein sequence ID" value="GGF28885.1"/>
    <property type="molecule type" value="Genomic_DNA"/>
</dbReference>
<proteinExistence type="predicted"/>
<dbReference type="Proteomes" id="UP000646365">
    <property type="component" value="Unassembled WGS sequence"/>
</dbReference>
<sequence length="991" mass="106255">MEPAPAGIDGARIFTIPATLPFLDALVAGLAERFGPSPLALAEATILLPSRRACRALSDAFLKASGGRPMLLPRLAALGDIDADEIELTAGGALADTLDLPPAIAPLRRRLLLARLIHRWGERRDGSPILPGQAVALADDLARLIDQAWTEEVGFDRLDRLVPAELARHWQITVDFLKIVTEHWPALLADEGAIDPADRRNRLIRAQTAAWRAAPPAGPVIAAGFGSAIPAAAELLGLIATLPHGAVVLPGVETGADADLWLAIGQDPTHPQYGLARLLTHLGVAHDDLPSWPAPGIEPAAPARADLLSEMMRPAAVSDRWRGLGALSSDATRGLARLDCPGPQEEAGTIALLMRHRLETPGSTAMLVTPDRGLARRVAAELKRWDIEIDDSAGVPLNQTPPGVLLRLLADAAAEDLAPVPLLSLLKHPLVSGGMARGSFRAAVRRLERLCLRGPRPAPGLTGLRRIAEDTNEDLAPLVDRLERLLGPFLAEIAAPETTLQAALAAGIATAEALCATDDTAGAAVLWAEEAGDSLANFVAELHEAATGFPPVAGADYPVLLEALLAGGVVRPRFGKHPRLQILGTLEARLQQADLVILGGLNEGVWPPDAVADPWLSRPMRRDFGLEPAEALIGLAAHDFTMAATAGEVVLTRAIRAEGAPTVPSRWLLRLDTVLRAGGGALDTARVLPFLAWQARLDTPDAVRPCAPPAPTPPSHARPRRLSVTEIETWMRDPYAIYARHVLKLRPLDPLDADPGVAERGTFIHEALDRFIRERTPAAEPLTQLVAIGREVFGEALARPGVWAFWWPRFLRIADWFVAAEAERRPAILESFTECRGRLELETAGGRFLVEGKADRIDLLRDGGAALIDYKTGGVPRPEEVQLGYAPQLPLEAAMLQSGGFQPVPARAVTDLAFWRLTGNDPPAEISPAGGKDANPAELARAARLGLERLVTRYDDPSTPYRSLPRPERAGRYRDYDHLARVAEWGSVSGE</sequence>
<name>A0A8J3E4P2_9PROT</name>
<accession>A0A8J3E4P2</accession>
<reference evidence="2" key="1">
    <citation type="journal article" date="2014" name="Int. J. Syst. Evol. Microbiol.">
        <title>Complete genome sequence of Corynebacterium casei LMG S-19264T (=DSM 44701T), isolated from a smear-ripened cheese.</title>
        <authorList>
            <consortium name="US DOE Joint Genome Institute (JGI-PGF)"/>
            <person name="Walter F."/>
            <person name="Albersmeier A."/>
            <person name="Kalinowski J."/>
            <person name="Ruckert C."/>
        </authorList>
    </citation>
    <scope>NUCLEOTIDE SEQUENCE</scope>
    <source>
        <strain evidence="2">CGMCC 1.15725</strain>
    </source>
</reference>
<reference evidence="2" key="2">
    <citation type="submission" date="2020-09" db="EMBL/GenBank/DDBJ databases">
        <authorList>
            <person name="Sun Q."/>
            <person name="Zhou Y."/>
        </authorList>
    </citation>
    <scope>NUCLEOTIDE SEQUENCE</scope>
    <source>
        <strain evidence="2">CGMCC 1.15725</strain>
    </source>
</reference>
<evidence type="ECO:0000259" key="1">
    <source>
        <dbReference type="Pfam" id="PF12705"/>
    </source>
</evidence>
<evidence type="ECO:0000313" key="2">
    <source>
        <dbReference type="EMBL" id="GGF28885.1"/>
    </source>
</evidence>
<dbReference type="InterPro" id="IPR014153">
    <property type="entry name" value="Ds_break_AddB"/>
</dbReference>
<dbReference type="SUPFAM" id="SSF52540">
    <property type="entry name" value="P-loop containing nucleoside triphosphate hydrolases"/>
    <property type="match status" value="1"/>
</dbReference>
<dbReference type="InterPro" id="IPR027417">
    <property type="entry name" value="P-loop_NTPase"/>
</dbReference>
<keyword evidence="3" id="KW-1185">Reference proteome</keyword>
<dbReference type="InterPro" id="IPR011604">
    <property type="entry name" value="PDDEXK-like_dom_sf"/>
</dbReference>
<organism evidence="2 3">
    <name type="scientific">Aliidongia dinghuensis</name>
    <dbReference type="NCBI Taxonomy" id="1867774"/>
    <lineage>
        <taxon>Bacteria</taxon>
        <taxon>Pseudomonadati</taxon>
        <taxon>Pseudomonadota</taxon>
        <taxon>Alphaproteobacteria</taxon>
        <taxon>Rhodospirillales</taxon>
        <taxon>Dongiaceae</taxon>
        <taxon>Aliidongia</taxon>
    </lineage>
</organism>
<dbReference type="RefSeq" id="WP_189048771.1">
    <property type="nucleotide sequence ID" value="NZ_BMJQ01000010.1"/>
</dbReference>
<gene>
    <name evidence="2" type="ORF">GCM10011611_38720</name>
</gene>
<feature type="domain" description="PD-(D/E)XK endonuclease-like" evidence="1">
    <location>
        <begin position="721"/>
        <end position="958"/>
    </location>
</feature>
<comment type="caution">
    <text evidence="2">The sequence shown here is derived from an EMBL/GenBank/DDBJ whole genome shotgun (WGS) entry which is preliminary data.</text>
</comment>